<accession>A0A0H1RG54</accession>
<name>A0A0H1RG54_9HYPH</name>
<dbReference type="Proteomes" id="UP000035489">
    <property type="component" value="Unassembled WGS sequence"/>
</dbReference>
<dbReference type="EMBL" id="LCYG01000015">
    <property type="protein sequence ID" value="KLK94193.1"/>
    <property type="molecule type" value="Genomic_DNA"/>
</dbReference>
<reference evidence="1 2" key="1">
    <citation type="submission" date="2015-05" db="EMBL/GenBank/DDBJ databases">
        <title>Draft genome sequence of Microvirga vignae strain BR3299, a novel nitrogen fixing bacteria isolated from Brazil semi-aired region.</title>
        <authorList>
            <person name="Zilli J.E."/>
            <person name="Passos S.R."/>
            <person name="Leite J."/>
            <person name="Baldani J.I."/>
            <person name="Xavier G.R."/>
            <person name="Rumjaneck N.G."/>
            <person name="Simoes-Araujo J.L."/>
        </authorList>
    </citation>
    <scope>NUCLEOTIDE SEQUENCE [LARGE SCALE GENOMIC DNA]</scope>
    <source>
        <strain evidence="1 2">BR3299</strain>
    </source>
</reference>
<proteinExistence type="predicted"/>
<keyword evidence="2" id="KW-1185">Reference proteome</keyword>
<organism evidence="1 2">
    <name type="scientific">Microvirga vignae</name>
    <dbReference type="NCBI Taxonomy" id="1225564"/>
    <lineage>
        <taxon>Bacteria</taxon>
        <taxon>Pseudomonadati</taxon>
        <taxon>Pseudomonadota</taxon>
        <taxon>Alphaproteobacteria</taxon>
        <taxon>Hyphomicrobiales</taxon>
        <taxon>Methylobacteriaceae</taxon>
        <taxon>Microvirga</taxon>
    </lineage>
</organism>
<evidence type="ECO:0000313" key="1">
    <source>
        <dbReference type="EMBL" id="KLK94193.1"/>
    </source>
</evidence>
<sequence>MRADNACHPCLELARTPCWCSKKVATFTIRINETIEVRRSSTGSSESVLAFKDQGRFKEDRSANPGLANIGWNPRARIDGRAGRMIVISDALSDPRVAHNVDVFVALQTIGNITVSLVKEGQLRASLCVIMSPNGIGARARSSCAGTWLNAHGQRLIGFDRMPASAC</sequence>
<evidence type="ECO:0000313" key="2">
    <source>
        <dbReference type="Proteomes" id="UP000035489"/>
    </source>
</evidence>
<gene>
    <name evidence="1" type="ORF">AA309_04285</name>
</gene>
<protein>
    <submittedName>
        <fullName evidence="1">Uncharacterized protein</fullName>
    </submittedName>
</protein>
<dbReference type="AlphaFoldDB" id="A0A0H1RG54"/>
<comment type="caution">
    <text evidence="1">The sequence shown here is derived from an EMBL/GenBank/DDBJ whole genome shotgun (WGS) entry which is preliminary data.</text>
</comment>
<dbReference type="PATRIC" id="fig|1225564.3.peg.1215"/>